<reference evidence="2" key="1">
    <citation type="journal article" date="2015" name="Proc. Natl. Acad. Sci. U.S.A.">
        <title>Genome sequencing of adzuki bean (Vigna angularis) provides insight into high starch and low fat accumulation and domestication.</title>
        <authorList>
            <person name="Yang K."/>
            <person name="Tian Z."/>
            <person name="Chen C."/>
            <person name="Luo L."/>
            <person name="Zhao B."/>
            <person name="Wang Z."/>
            <person name="Yu L."/>
            <person name="Li Y."/>
            <person name="Sun Y."/>
            <person name="Li W."/>
            <person name="Chen Y."/>
            <person name="Li Y."/>
            <person name="Zhang Y."/>
            <person name="Ai D."/>
            <person name="Zhao J."/>
            <person name="Shang C."/>
            <person name="Ma Y."/>
            <person name="Wu B."/>
            <person name="Wang M."/>
            <person name="Gao L."/>
            <person name="Sun D."/>
            <person name="Zhang P."/>
            <person name="Guo F."/>
            <person name="Wang W."/>
            <person name="Li Y."/>
            <person name="Wang J."/>
            <person name="Varshney R.K."/>
            <person name="Wang J."/>
            <person name="Ling H.Q."/>
            <person name="Wan P."/>
        </authorList>
    </citation>
    <scope>NUCLEOTIDE SEQUENCE</scope>
    <source>
        <strain evidence="2">cv. Jingnong 6</strain>
    </source>
</reference>
<accession>A0A0L9V0X5</accession>
<dbReference type="AlphaFoldDB" id="A0A0L9V0X5"/>
<proteinExistence type="predicted"/>
<sequence length="114" mass="13240">MDEDDDWVRIGGGREVLVVAEYKGLLEMKAPPEFGVRPRYPHLSFDWRMRSVGSCDWRAAEIIGLVTDSGNNWWGIIRGLVKWGKVEVDRWKIVRIITGAQERRVIKTSGRKWE</sequence>
<evidence type="ECO:0000313" key="2">
    <source>
        <dbReference type="Proteomes" id="UP000053144"/>
    </source>
</evidence>
<dbReference type="Proteomes" id="UP000053144">
    <property type="component" value="Chromosome 7"/>
</dbReference>
<protein>
    <submittedName>
        <fullName evidence="1">Uncharacterized protein</fullName>
    </submittedName>
</protein>
<dbReference type="EMBL" id="CM003377">
    <property type="protein sequence ID" value="KOM48688.1"/>
    <property type="molecule type" value="Genomic_DNA"/>
</dbReference>
<evidence type="ECO:0000313" key="1">
    <source>
        <dbReference type="EMBL" id="KOM48688.1"/>
    </source>
</evidence>
<name>A0A0L9V0X5_PHAAN</name>
<gene>
    <name evidence="1" type="ORF">LR48_Vigan07g239200</name>
</gene>
<dbReference type="Gramene" id="KOM48688">
    <property type="protein sequence ID" value="KOM48688"/>
    <property type="gene ID" value="LR48_Vigan07g239200"/>
</dbReference>
<organism evidence="1 2">
    <name type="scientific">Phaseolus angularis</name>
    <name type="common">Azuki bean</name>
    <name type="synonym">Vigna angularis</name>
    <dbReference type="NCBI Taxonomy" id="3914"/>
    <lineage>
        <taxon>Eukaryota</taxon>
        <taxon>Viridiplantae</taxon>
        <taxon>Streptophyta</taxon>
        <taxon>Embryophyta</taxon>
        <taxon>Tracheophyta</taxon>
        <taxon>Spermatophyta</taxon>
        <taxon>Magnoliopsida</taxon>
        <taxon>eudicotyledons</taxon>
        <taxon>Gunneridae</taxon>
        <taxon>Pentapetalae</taxon>
        <taxon>rosids</taxon>
        <taxon>fabids</taxon>
        <taxon>Fabales</taxon>
        <taxon>Fabaceae</taxon>
        <taxon>Papilionoideae</taxon>
        <taxon>50 kb inversion clade</taxon>
        <taxon>NPAAA clade</taxon>
        <taxon>indigoferoid/millettioid clade</taxon>
        <taxon>Phaseoleae</taxon>
        <taxon>Vigna</taxon>
    </lineage>
</organism>